<gene>
    <name evidence="1" type="ORF">FLP03_22205</name>
</gene>
<protein>
    <submittedName>
        <fullName evidence="1">Sugar ABC transporter permease</fullName>
    </submittedName>
</protein>
<comment type="caution">
    <text evidence="1">The sequence shown here is derived from an EMBL/GenBank/DDBJ whole genome shotgun (WGS) entry which is preliminary data.</text>
</comment>
<reference evidence="1" key="1">
    <citation type="submission" date="2019-07" db="EMBL/GenBank/DDBJ databases">
        <authorList>
            <consortium name="GenomeTrakr network: Whole genome sequencing for foodborne pathogen traceback"/>
        </authorList>
    </citation>
    <scope>NUCLEOTIDE SEQUENCE [LARGE SCALE GENOMIC DNA]</scope>
    <source>
        <strain evidence="1">FDA00014297</strain>
    </source>
</reference>
<dbReference type="AlphaFoldDB" id="A0A5Y2QQZ9"/>
<sequence length="164" mass="18784">MRYIIFILFLYAEYSNAATSECFSKSDIVEVKEIFTSNNKDNLIELAIQSAKLEISQDSFFNNTKNVLPKMTEVSYEWGRRYASEMPLKSSGKFPDKNICVWSVTVSFPDKIRIKCDDSGIYGYFISFKKNKNNIKIYKFTSILDELSDGSLACKAANGYLFSK</sequence>
<organism evidence="1">
    <name type="scientific">Salmonella enterica subsp. arizonae</name>
    <dbReference type="NCBI Taxonomy" id="59203"/>
    <lineage>
        <taxon>Bacteria</taxon>
        <taxon>Pseudomonadati</taxon>
        <taxon>Pseudomonadota</taxon>
        <taxon>Gammaproteobacteria</taxon>
        <taxon>Enterobacterales</taxon>
        <taxon>Enterobacteriaceae</taxon>
        <taxon>Salmonella</taxon>
    </lineage>
</organism>
<evidence type="ECO:0000313" key="1">
    <source>
        <dbReference type="EMBL" id="ECF4924845.1"/>
    </source>
</evidence>
<dbReference type="Proteomes" id="UP000839641">
    <property type="component" value="Unassembled WGS sequence"/>
</dbReference>
<dbReference type="EMBL" id="AAILJL010000032">
    <property type="protein sequence ID" value="ECF4924845.1"/>
    <property type="molecule type" value="Genomic_DNA"/>
</dbReference>
<accession>A0A5Y2QQZ9</accession>
<proteinExistence type="predicted"/>
<name>A0A5Y2QQZ9_SALER</name>